<name>A0A0G0T338_9BACT</name>
<dbReference type="Pfam" id="PF13632">
    <property type="entry name" value="Glyco_trans_2_3"/>
    <property type="match status" value="1"/>
</dbReference>
<organism evidence="3 4">
    <name type="scientific">Candidatus Woesebacteria bacterium GW2011_GWA2_40_7b</name>
    <dbReference type="NCBI Taxonomy" id="1618563"/>
    <lineage>
        <taxon>Bacteria</taxon>
        <taxon>Candidatus Woeseibacteriota</taxon>
    </lineage>
</organism>
<evidence type="ECO:0000313" key="4">
    <source>
        <dbReference type="Proteomes" id="UP000034562"/>
    </source>
</evidence>
<evidence type="ECO:0000259" key="1">
    <source>
        <dbReference type="Pfam" id="PF00535"/>
    </source>
</evidence>
<feature type="domain" description="Glycosyltransferase 2-like" evidence="2">
    <location>
        <begin position="277"/>
        <end position="341"/>
    </location>
</feature>
<dbReference type="Pfam" id="PF00535">
    <property type="entry name" value="Glycos_transf_2"/>
    <property type="match status" value="1"/>
</dbReference>
<dbReference type="PANTHER" id="PTHR43179">
    <property type="entry name" value="RHAMNOSYLTRANSFERASE WBBL"/>
    <property type="match status" value="1"/>
</dbReference>
<dbReference type="AlphaFoldDB" id="A0A0G0T338"/>
<proteinExistence type="predicted"/>
<comment type="caution">
    <text evidence="3">The sequence shown here is derived from an EMBL/GenBank/DDBJ whole genome shotgun (WGS) entry which is preliminary data.</text>
</comment>
<sequence>MTNFVSIITVNFNGKRFLKDFLNSTFIQDCPKENYEVIVVDNGSTDDSIIYIEKNFPKVRIIKSEKNLGFGLGNNLGMKHAKGDLFLLANNDTILNIDTVTSLVDLFKKRGSRVGAIGAKLVLVDFYLPIMIEEAFFSSYASHETAKPYTPDPFIISHDSGSLITEKVFIPLNHEINHGVKINLRIKPFRRNDFKIYIGEDVVFKGHLDSLIKDFNIDLDLSKEQVAKYQKNLIQNAGNFYFRDGSGRDRGAIIAASRQFYEEDDGQYDEEEIVPAFCGAGVLLNKKALQDVGYFDKNFFMYYEDSDLSFRLREKGWRVIYNPKSVIRHIHAGSSKEWSDFFVFHAERGRLLFVSKHWPRLKALQLLFKYVIRDTFGVLVYNLLKRNWEKIKKRLVVRLRGCASVLFPFFIGLFKTNRIKYNEVKSLM</sequence>
<protein>
    <recommendedName>
        <fullName evidence="1 2">Glycosyltransferase 2-like domain-containing protein</fullName>
    </recommendedName>
</protein>
<evidence type="ECO:0000313" key="3">
    <source>
        <dbReference type="EMBL" id="KKR71429.1"/>
    </source>
</evidence>
<dbReference type="CDD" id="cd04186">
    <property type="entry name" value="GT_2_like_c"/>
    <property type="match status" value="1"/>
</dbReference>
<accession>A0A0G0T338</accession>
<dbReference type="STRING" id="1618563.UU12_C0001G0012"/>
<gene>
    <name evidence="3" type="ORF">UU12_C0001G0012</name>
</gene>
<evidence type="ECO:0000259" key="2">
    <source>
        <dbReference type="Pfam" id="PF13632"/>
    </source>
</evidence>
<feature type="domain" description="Glycosyltransferase 2-like" evidence="1">
    <location>
        <begin position="6"/>
        <end position="112"/>
    </location>
</feature>
<dbReference type="Gene3D" id="3.90.550.10">
    <property type="entry name" value="Spore Coat Polysaccharide Biosynthesis Protein SpsA, Chain A"/>
    <property type="match status" value="1"/>
</dbReference>
<dbReference type="PANTHER" id="PTHR43179:SF7">
    <property type="entry name" value="RHAMNOSYLTRANSFERASE WBBL"/>
    <property type="match status" value="1"/>
</dbReference>
<reference evidence="3 4" key="1">
    <citation type="journal article" date="2015" name="Nature">
        <title>rRNA introns, odd ribosomes, and small enigmatic genomes across a large radiation of phyla.</title>
        <authorList>
            <person name="Brown C.T."/>
            <person name="Hug L.A."/>
            <person name="Thomas B.C."/>
            <person name="Sharon I."/>
            <person name="Castelle C.J."/>
            <person name="Singh A."/>
            <person name="Wilkins M.J."/>
            <person name="Williams K.H."/>
            <person name="Banfield J.F."/>
        </authorList>
    </citation>
    <scope>NUCLEOTIDE SEQUENCE [LARGE SCALE GENOMIC DNA]</scope>
</reference>
<dbReference type="InterPro" id="IPR029044">
    <property type="entry name" value="Nucleotide-diphossugar_trans"/>
</dbReference>
<dbReference type="SUPFAM" id="SSF53448">
    <property type="entry name" value="Nucleotide-diphospho-sugar transferases"/>
    <property type="match status" value="1"/>
</dbReference>
<dbReference type="InterPro" id="IPR001173">
    <property type="entry name" value="Glyco_trans_2-like"/>
</dbReference>
<dbReference type="EMBL" id="LBZK01000001">
    <property type="protein sequence ID" value="KKR71429.1"/>
    <property type="molecule type" value="Genomic_DNA"/>
</dbReference>
<dbReference type="Proteomes" id="UP000034562">
    <property type="component" value="Unassembled WGS sequence"/>
</dbReference>